<feature type="domain" description="Fido" evidence="1">
    <location>
        <begin position="4"/>
        <end position="122"/>
    </location>
</feature>
<dbReference type="PROSITE" id="PS51459">
    <property type="entry name" value="FIDO"/>
    <property type="match status" value="1"/>
</dbReference>
<dbReference type="PANTHER" id="PTHR39426">
    <property type="entry name" value="HOMOLOGY TO DEATH-ON-CURING PROTEIN OF PHAGE P1"/>
    <property type="match status" value="1"/>
</dbReference>
<evidence type="ECO:0000313" key="2">
    <source>
        <dbReference type="EMBL" id="CAG7614116.1"/>
    </source>
</evidence>
<dbReference type="EMBL" id="CAJVAS010000005">
    <property type="protein sequence ID" value="CAG7614116.1"/>
    <property type="molecule type" value="Genomic_DNA"/>
</dbReference>
<dbReference type="GO" id="GO:0016301">
    <property type="term" value="F:kinase activity"/>
    <property type="evidence" value="ECO:0007669"/>
    <property type="project" value="InterPro"/>
</dbReference>
<sequence>MKTLEVAQIVTFHKKIVKATGGSDGIRDLGLIESALNKAFTTFDGQDLYEGILKKISVIVYALIKNHGFVDGNKRVGVSTMLLLLKLNGITIKYSQQELIEVGLRTAEGVYKEEDIEQWILRHQV</sequence>
<reference evidence="2" key="1">
    <citation type="submission" date="2021-06" db="EMBL/GenBank/DDBJ databases">
        <authorList>
            <person name="Criscuolo A."/>
        </authorList>
    </citation>
    <scope>NUCLEOTIDE SEQUENCE</scope>
    <source>
        <strain evidence="2">CIP111600</strain>
    </source>
</reference>
<dbReference type="InterPro" id="IPR003812">
    <property type="entry name" value="Fido"/>
</dbReference>
<proteinExistence type="predicted"/>
<dbReference type="NCBIfam" id="TIGR01550">
    <property type="entry name" value="DOC_P1"/>
    <property type="match status" value="1"/>
</dbReference>
<organism evidence="2 3">
    <name type="scientific">Paenibacillus solanacearum</name>
    <dbReference type="NCBI Taxonomy" id="2048548"/>
    <lineage>
        <taxon>Bacteria</taxon>
        <taxon>Bacillati</taxon>
        <taxon>Bacillota</taxon>
        <taxon>Bacilli</taxon>
        <taxon>Bacillales</taxon>
        <taxon>Paenibacillaceae</taxon>
        <taxon>Paenibacillus</taxon>
    </lineage>
</organism>
<evidence type="ECO:0000259" key="1">
    <source>
        <dbReference type="PROSITE" id="PS51459"/>
    </source>
</evidence>
<evidence type="ECO:0000313" key="3">
    <source>
        <dbReference type="Proteomes" id="UP000693672"/>
    </source>
</evidence>
<accession>A0A916JY25</accession>
<dbReference type="RefSeq" id="WP_218091476.1">
    <property type="nucleotide sequence ID" value="NZ_CAJVAS010000005.1"/>
</dbReference>
<comment type="caution">
    <text evidence="2">The sequence shown here is derived from an EMBL/GenBank/DDBJ whole genome shotgun (WGS) entry which is preliminary data.</text>
</comment>
<keyword evidence="3" id="KW-1185">Reference proteome</keyword>
<name>A0A916JY25_9BACL</name>
<dbReference type="InterPro" id="IPR006440">
    <property type="entry name" value="Doc"/>
</dbReference>
<dbReference type="Proteomes" id="UP000693672">
    <property type="component" value="Unassembled WGS sequence"/>
</dbReference>
<gene>
    <name evidence="2" type="ORF">PAESOLCIP111_01678</name>
</gene>
<protein>
    <recommendedName>
        <fullName evidence="1">Fido domain-containing protein</fullName>
    </recommendedName>
</protein>
<dbReference type="PANTHER" id="PTHR39426:SF1">
    <property type="entry name" value="HOMOLOGY TO DEATH-ON-CURING PROTEIN OF PHAGE P1"/>
    <property type="match status" value="1"/>
</dbReference>
<dbReference type="AlphaFoldDB" id="A0A916JY25"/>
<dbReference type="Pfam" id="PF02661">
    <property type="entry name" value="Fic"/>
    <property type="match status" value="1"/>
</dbReference>